<dbReference type="EMBL" id="JAEAOA010001311">
    <property type="protein sequence ID" value="KAK3611869.1"/>
    <property type="molecule type" value="Genomic_DNA"/>
</dbReference>
<sequence length="71" mass="7822">MVTKENSFNNLCCSSVPSRYIASDFNGCDHISLYEGKGHVARTATPPPPTQKSPTLDPSPVQLFYAKCQFK</sequence>
<evidence type="ECO:0000313" key="1">
    <source>
        <dbReference type="EMBL" id="KAK3611869.1"/>
    </source>
</evidence>
<dbReference type="Proteomes" id="UP001195483">
    <property type="component" value="Unassembled WGS sequence"/>
</dbReference>
<organism evidence="1 2">
    <name type="scientific">Potamilus streckersoni</name>
    <dbReference type="NCBI Taxonomy" id="2493646"/>
    <lineage>
        <taxon>Eukaryota</taxon>
        <taxon>Metazoa</taxon>
        <taxon>Spiralia</taxon>
        <taxon>Lophotrochozoa</taxon>
        <taxon>Mollusca</taxon>
        <taxon>Bivalvia</taxon>
        <taxon>Autobranchia</taxon>
        <taxon>Heteroconchia</taxon>
        <taxon>Palaeoheterodonta</taxon>
        <taxon>Unionida</taxon>
        <taxon>Unionoidea</taxon>
        <taxon>Unionidae</taxon>
        <taxon>Ambleminae</taxon>
        <taxon>Lampsilini</taxon>
        <taxon>Potamilus</taxon>
    </lineage>
</organism>
<dbReference type="AlphaFoldDB" id="A0AAE0TKY9"/>
<proteinExistence type="predicted"/>
<keyword evidence="2" id="KW-1185">Reference proteome</keyword>
<reference evidence="1" key="1">
    <citation type="journal article" date="2021" name="Genome Biol. Evol.">
        <title>A High-Quality Reference Genome for a Parasitic Bivalve with Doubly Uniparental Inheritance (Bivalvia: Unionida).</title>
        <authorList>
            <person name="Smith C.H."/>
        </authorList>
    </citation>
    <scope>NUCLEOTIDE SEQUENCE</scope>
    <source>
        <strain evidence="1">CHS0354</strain>
    </source>
</reference>
<evidence type="ECO:0000313" key="2">
    <source>
        <dbReference type="Proteomes" id="UP001195483"/>
    </source>
</evidence>
<gene>
    <name evidence="1" type="ORF">CHS0354_021293</name>
</gene>
<reference evidence="1" key="2">
    <citation type="journal article" date="2021" name="Genome Biol. Evol.">
        <title>Developing a high-quality reference genome for a parasitic bivalve with doubly uniparental inheritance (Bivalvia: Unionida).</title>
        <authorList>
            <person name="Smith C.H."/>
        </authorList>
    </citation>
    <scope>NUCLEOTIDE SEQUENCE</scope>
    <source>
        <strain evidence="1">CHS0354</strain>
        <tissue evidence="1">Mantle</tissue>
    </source>
</reference>
<reference evidence="1" key="3">
    <citation type="submission" date="2023-05" db="EMBL/GenBank/DDBJ databases">
        <authorList>
            <person name="Smith C.H."/>
        </authorList>
    </citation>
    <scope>NUCLEOTIDE SEQUENCE</scope>
    <source>
        <strain evidence="1">CHS0354</strain>
        <tissue evidence="1">Mantle</tissue>
    </source>
</reference>
<name>A0AAE0TKY9_9BIVA</name>
<feature type="non-terminal residue" evidence="1">
    <location>
        <position position="71"/>
    </location>
</feature>
<protein>
    <submittedName>
        <fullName evidence="1">Uncharacterized protein</fullName>
    </submittedName>
</protein>
<accession>A0AAE0TKY9</accession>
<comment type="caution">
    <text evidence="1">The sequence shown here is derived from an EMBL/GenBank/DDBJ whole genome shotgun (WGS) entry which is preliminary data.</text>
</comment>